<name>A0A6A6GM77_9PEZI</name>
<dbReference type="Proteomes" id="UP000799538">
    <property type="component" value="Unassembled WGS sequence"/>
</dbReference>
<proteinExistence type="predicted"/>
<dbReference type="OrthoDB" id="10361802at2759"/>
<protein>
    <submittedName>
        <fullName evidence="1">Uncharacterized protein</fullName>
    </submittedName>
</protein>
<keyword evidence="2" id="KW-1185">Reference proteome</keyword>
<evidence type="ECO:0000313" key="1">
    <source>
        <dbReference type="EMBL" id="KAF2226781.1"/>
    </source>
</evidence>
<evidence type="ECO:0000313" key="2">
    <source>
        <dbReference type="Proteomes" id="UP000799538"/>
    </source>
</evidence>
<dbReference type="EMBL" id="ML992502">
    <property type="protein sequence ID" value="KAF2226781.1"/>
    <property type="molecule type" value="Genomic_DNA"/>
</dbReference>
<sequence length="84" mass="10303">MSRLKKRQVRCWWWFPSMACEYDLTKDYYHFVGITLLGLCRWDVIDLVATTHISSVVYQWRWCCKERPDRAYLLIMQFVFRTDG</sequence>
<dbReference type="AlphaFoldDB" id="A0A6A6GM77"/>
<organism evidence="1 2">
    <name type="scientific">Elsinoe ampelina</name>
    <dbReference type="NCBI Taxonomy" id="302913"/>
    <lineage>
        <taxon>Eukaryota</taxon>
        <taxon>Fungi</taxon>
        <taxon>Dikarya</taxon>
        <taxon>Ascomycota</taxon>
        <taxon>Pezizomycotina</taxon>
        <taxon>Dothideomycetes</taxon>
        <taxon>Dothideomycetidae</taxon>
        <taxon>Myriangiales</taxon>
        <taxon>Elsinoaceae</taxon>
        <taxon>Elsinoe</taxon>
    </lineage>
</organism>
<accession>A0A6A6GM77</accession>
<reference evidence="2" key="1">
    <citation type="journal article" date="2020" name="Stud. Mycol.">
        <title>101 Dothideomycetes genomes: A test case for predicting lifestyles and emergence of pathogens.</title>
        <authorList>
            <person name="Haridas S."/>
            <person name="Albert R."/>
            <person name="Binder M."/>
            <person name="Bloem J."/>
            <person name="LaButti K."/>
            <person name="Salamov A."/>
            <person name="Andreopoulos B."/>
            <person name="Baker S."/>
            <person name="Barry K."/>
            <person name="Bills G."/>
            <person name="Bluhm B."/>
            <person name="Cannon C."/>
            <person name="Castanera R."/>
            <person name="Culley D."/>
            <person name="Daum C."/>
            <person name="Ezra D."/>
            <person name="Gonzalez J."/>
            <person name="Henrissat B."/>
            <person name="Kuo A."/>
            <person name="Liang C."/>
            <person name="Lipzen A."/>
            <person name="Lutzoni F."/>
            <person name="Magnuson J."/>
            <person name="Mondo S."/>
            <person name="Nolan M."/>
            <person name="Ohm R."/>
            <person name="Pangilinan J."/>
            <person name="Park H.-J."/>
            <person name="Ramirez L."/>
            <person name="Alfaro M."/>
            <person name="Sun H."/>
            <person name="Tritt A."/>
            <person name="Yoshinaga Y."/>
            <person name="Zwiers L.-H."/>
            <person name="Turgeon B."/>
            <person name="Goodwin S."/>
            <person name="Spatafora J."/>
            <person name="Crous P."/>
            <person name="Grigoriev I."/>
        </authorList>
    </citation>
    <scope>NUCLEOTIDE SEQUENCE [LARGE SCALE GENOMIC DNA]</scope>
    <source>
        <strain evidence="2">CECT 20119</strain>
    </source>
</reference>
<gene>
    <name evidence="1" type="ORF">BDZ85DRAFT_256754</name>
</gene>